<evidence type="ECO:0000256" key="11">
    <source>
        <dbReference type="ARBA" id="ARBA00033775"/>
    </source>
</evidence>
<sequence>MTDKEDLQAASVANPSRRCLFKTAAVGAAGLAVGAAGGYLVSHQNDTATAGHSSTSIDCHGVHQAGILVPAHQPCAIITAFDITGTTKGDLQKLLRIITDRIEFLSKGGRYPDAHPQLPPAGSGIIGMNVPPDELTVTVSLGSSVFDERFGLASLKPKHLQPMMRFPNDMLRAEYCHGDMTLQFCANNHETNMHALRDIMKAVTGLAVVRWSIDGFLPKGEPGAAPRNLLGFKDGSANPKPKQADDFLWTGMAPNSQDEPAWTKGGSYQAVRLIRNLVEFWDRTPLKEQEMIFGRDKAHGAPLGMKSEYDEPDYSKDVDGKKIPMDAHMRLANPRTKETQKSLMLRRPYNYSLGLQKSGQLDVGLIFICYQANLQDGFIDVQKRLDGEPLEEYIKPFGGGFFFTLPGFKKGEFVGQSLLIAAEQLT</sequence>
<dbReference type="InterPro" id="IPR048328">
    <property type="entry name" value="Dyp_perox_C"/>
</dbReference>
<evidence type="ECO:0000256" key="10">
    <source>
        <dbReference type="ARBA" id="ARBA00033771"/>
    </source>
</evidence>
<keyword evidence="7 13" id="KW-0560">Oxidoreductase</keyword>
<dbReference type="NCBIfam" id="TIGR01412">
    <property type="entry name" value="tat_substr_1"/>
    <property type="match status" value="1"/>
</dbReference>
<keyword evidence="17" id="KW-1185">Reference proteome</keyword>
<gene>
    <name evidence="16" type="primary">efeB</name>
    <name evidence="16" type="ORF">LVJ82_14165</name>
</gene>
<dbReference type="InterPro" id="IPR006311">
    <property type="entry name" value="TAT_signal"/>
</dbReference>
<comment type="subcellular location">
    <subcellularLocation>
        <location evidence="1">Cell envelope</location>
    </subcellularLocation>
</comment>
<proteinExistence type="inferred from homology"/>
<evidence type="ECO:0000313" key="16">
    <source>
        <dbReference type="EMBL" id="UOO88598.1"/>
    </source>
</evidence>
<comment type="function">
    <text evidence="13">Involved in the recovery of exogenous heme iron. Extracts iron from heme while preserving the protoporphyrin ring intact.</text>
</comment>
<dbReference type="Proteomes" id="UP000832011">
    <property type="component" value="Chromosome"/>
</dbReference>
<dbReference type="Pfam" id="PF04261">
    <property type="entry name" value="Dyp_perox_N"/>
    <property type="match status" value="1"/>
</dbReference>
<dbReference type="InterPro" id="IPR006313">
    <property type="entry name" value="EfeB/EfeN"/>
</dbReference>
<evidence type="ECO:0000256" key="7">
    <source>
        <dbReference type="ARBA" id="ARBA00023002"/>
    </source>
</evidence>
<feature type="domain" description="Dyp-type peroxidase N-terminal" evidence="14">
    <location>
        <begin position="64"/>
        <end position="216"/>
    </location>
</feature>
<dbReference type="EC" id="1.11.1.-" evidence="13"/>
<accession>A0ABY4DYJ0</accession>
<evidence type="ECO:0000256" key="2">
    <source>
        <dbReference type="ARBA" id="ARBA00005365"/>
    </source>
</evidence>
<feature type="domain" description="Dyp-type peroxidase C-terminal" evidence="15">
    <location>
        <begin position="226"/>
        <end position="407"/>
    </location>
</feature>
<dbReference type="SUPFAM" id="SSF54909">
    <property type="entry name" value="Dimeric alpha+beta barrel"/>
    <property type="match status" value="1"/>
</dbReference>
<dbReference type="InterPro" id="IPR048327">
    <property type="entry name" value="Dyp_perox_N"/>
</dbReference>
<protein>
    <recommendedName>
        <fullName evidence="10 13">Deferrochelatase</fullName>
        <ecNumber evidence="13">1.11.1.-</ecNumber>
    </recommendedName>
    <alternativeName>
        <fullName evidence="11 13">Peroxidase EfeB</fullName>
    </alternativeName>
</protein>
<keyword evidence="3 13" id="KW-0575">Peroxidase</keyword>
<dbReference type="EMBL" id="CP091511">
    <property type="protein sequence ID" value="UOO88598.1"/>
    <property type="molecule type" value="Genomic_DNA"/>
</dbReference>
<evidence type="ECO:0000256" key="6">
    <source>
        <dbReference type="ARBA" id="ARBA00022729"/>
    </source>
</evidence>
<name>A0ABY4DYJ0_9NEIS</name>
<evidence type="ECO:0000256" key="13">
    <source>
        <dbReference type="RuleBase" id="RU365017"/>
    </source>
</evidence>
<evidence type="ECO:0000256" key="5">
    <source>
        <dbReference type="ARBA" id="ARBA00022723"/>
    </source>
</evidence>
<evidence type="ECO:0000259" key="14">
    <source>
        <dbReference type="Pfam" id="PF04261"/>
    </source>
</evidence>
<dbReference type="GO" id="GO:0016829">
    <property type="term" value="F:lyase activity"/>
    <property type="evidence" value="ECO:0007669"/>
    <property type="project" value="UniProtKB-KW"/>
</dbReference>
<keyword evidence="4 13" id="KW-0349">Heme</keyword>
<dbReference type="InterPro" id="IPR011008">
    <property type="entry name" value="Dimeric_a/b-barrel"/>
</dbReference>
<comment type="cofactor">
    <cofactor evidence="13">
        <name>heme b</name>
        <dbReference type="ChEBI" id="CHEBI:60344"/>
    </cofactor>
    <text evidence="13">Binds 1 heme b (iron(II)-protoporphyrin IX) group non-covalently per subunit.</text>
</comment>
<evidence type="ECO:0000256" key="3">
    <source>
        <dbReference type="ARBA" id="ARBA00022559"/>
    </source>
</evidence>
<evidence type="ECO:0000256" key="8">
    <source>
        <dbReference type="ARBA" id="ARBA00023004"/>
    </source>
</evidence>
<keyword evidence="8 13" id="KW-0408">Iron</keyword>
<dbReference type="InterPro" id="IPR006314">
    <property type="entry name" value="Dyp_peroxidase"/>
</dbReference>
<comment type="catalytic activity">
    <reaction evidence="12">
        <text>heme b + 2 H(+) = protoporphyrin IX + Fe(2+)</text>
        <dbReference type="Rhea" id="RHEA:22584"/>
        <dbReference type="ChEBI" id="CHEBI:15378"/>
        <dbReference type="ChEBI" id="CHEBI:29033"/>
        <dbReference type="ChEBI" id="CHEBI:57306"/>
        <dbReference type="ChEBI" id="CHEBI:60344"/>
        <dbReference type="EC" id="4.98.1.1"/>
    </reaction>
    <physiologicalReaction direction="left-to-right" evidence="12">
        <dbReference type="Rhea" id="RHEA:22585"/>
    </physiologicalReaction>
</comment>
<dbReference type="Pfam" id="PF20628">
    <property type="entry name" value="Dyp_perox_C"/>
    <property type="match status" value="1"/>
</dbReference>
<evidence type="ECO:0000256" key="12">
    <source>
        <dbReference type="ARBA" id="ARBA00048856"/>
    </source>
</evidence>
<keyword evidence="6" id="KW-0732">Signal</keyword>
<evidence type="ECO:0000256" key="4">
    <source>
        <dbReference type="ARBA" id="ARBA00022617"/>
    </source>
</evidence>
<dbReference type="RefSeq" id="WP_058357713.1">
    <property type="nucleotide sequence ID" value="NZ_CABKVG010000010.1"/>
</dbReference>
<dbReference type="PROSITE" id="PS51318">
    <property type="entry name" value="TAT"/>
    <property type="match status" value="1"/>
</dbReference>
<evidence type="ECO:0000313" key="17">
    <source>
        <dbReference type="Proteomes" id="UP000832011"/>
    </source>
</evidence>
<dbReference type="PANTHER" id="PTHR30521:SF4">
    <property type="entry name" value="DEFERROCHELATASE"/>
    <property type="match status" value="1"/>
</dbReference>
<evidence type="ECO:0000256" key="9">
    <source>
        <dbReference type="ARBA" id="ARBA00023239"/>
    </source>
</evidence>
<reference evidence="16 17" key="1">
    <citation type="journal article" date="2022" name="Res Sq">
        <title>Evolution of multicellular longitudinally dividing oral cavity symbionts (Neisseriaceae).</title>
        <authorList>
            <person name="Nyongesa S."/>
            <person name="Weber P."/>
            <person name="Bernet E."/>
            <person name="Pullido F."/>
            <person name="Nieckarz M."/>
            <person name="Delaby M."/>
            <person name="Nieves C."/>
            <person name="Viehboeck T."/>
            <person name="Krause N."/>
            <person name="Rivera-Millot A."/>
            <person name="Nakamura A."/>
            <person name="Vischer N."/>
            <person name="VanNieuwenhze M."/>
            <person name="Brun Y."/>
            <person name="Cava F."/>
            <person name="Bulgheresi S."/>
            <person name="Veyrier F."/>
        </authorList>
    </citation>
    <scope>NUCLEOTIDE SEQUENCE [LARGE SCALE GENOMIC DNA]</scope>
    <source>
        <strain evidence="16 17">SN4</strain>
    </source>
</reference>
<comment type="similarity">
    <text evidence="2">Belongs to the DyP-type peroxidase family. EfeB subfamily.</text>
</comment>
<dbReference type="PROSITE" id="PS51404">
    <property type="entry name" value="DYP_PEROXIDASE"/>
    <property type="match status" value="1"/>
</dbReference>
<evidence type="ECO:0000259" key="15">
    <source>
        <dbReference type="Pfam" id="PF20628"/>
    </source>
</evidence>
<dbReference type="NCBIfam" id="TIGR01413">
    <property type="entry name" value="Dyp_perox_fam"/>
    <property type="match status" value="1"/>
</dbReference>
<organism evidence="16 17">
    <name type="scientific">Vitreoscilla massiliensis</name>
    <dbReference type="NCBI Taxonomy" id="1689272"/>
    <lineage>
        <taxon>Bacteria</taxon>
        <taxon>Pseudomonadati</taxon>
        <taxon>Pseudomonadota</taxon>
        <taxon>Betaproteobacteria</taxon>
        <taxon>Neisseriales</taxon>
        <taxon>Neisseriaceae</taxon>
        <taxon>Vitreoscilla</taxon>
    </lineage>
</organism>
<evidence type="ECO:0000256" key="1">
    <source>
        <dbReference type="ARBA" id="ARBA00004196"/>
    </source>
</evidence>
<keyword evidence="5 13" id="KW-0479">Metal-binding</keyword>
<keyword evidence="9 16" id="KW-0456">Lyase</keyword>
<dbReference type="PANTHER" id="PTHR30521">
    <property type="entry name" value="DEFERROCHELATASE/PEROXIDASE"/>
    <property type="match status" value="1"/>
</dbReference>